<protein>
    <submittedName>
        <fullName evidence="4">Alpha/beta hydrolase family protein</fullName>
        <ecNumber evidence="4">3.4.-.-</ecNumber>
    </submittedName>
</protein>
<proteinExistence type="predicted"/>
<dbReference type="InterPro" id="IPR002471">
    <property type="entry name" value="Pept_S9_AS"/>
</dbReference>
<gene>
    <name evidence="4" type="ORF">ACFFJ3_22950</name>
</gene>
<comment type="caution">
    <text evidence="4">The sequence shown here is derived from an EMBL/GenBank/DDBJ whole genome shotgun (WGS) entry which is preliminary data.</text>
</comment>
<dbReference type="RefSeq" id="WP_380680337.1">
    <property type="nucleotide sequence ID" value="NZ_CP173186.1"/>
</dbReference>
<evidence type="ECO:0000256" key="2">
    <source>
        <dbReference type="SAM" id="SignalP"/>
    </source>
</evidence>
<dbReference type="Proteomes" id="UP001589792">
    <property type="component" value="Unassembled WGS sequence"/>
</dbReference>
<name>A0ABV6EJY8_9GAMM</name>
<dbReference type="InterPro" id="IPR029058">
    <property type="entry name" value="AB_hydrolase_fold"/>
</dbReference>
<evidence type="ECO:0000313" key="4">
    <source>
        <dbReference type="EMBL" id="MFC0229317.1"/>
    </source>
</evidence>
<dbReference type="EMBL" id="JBHLXG010000038">
    <property type="protein sequence ID" value="MFC0229317.1"/>
    <property type="molecule type" value="Genomic_DNA"/>
</dbReference>
<organism evidence="4 5">
    <name type="scientific">Serratia aquatilis</name>
    <dbReference type="NCBI Taxonomy" id="1737515"/>
    <lineage>
        <taxon>Bacteria</taxon>
        <taxon>Pseudomonadati</taxon>
        <taxon>Pseudomonadota</taxon>
        <taxon>Gammaproteobacteria</taxon>
        <taxon>Enterobacterales</taxon>
        <taxon>Yersiniaceae</taxon>
        <taxon>Serratia</taxon>
    </lineage>
</organism>
<dbReference type="Gene3D" id="1.10.260.160">
    <property type="match status" value="1"/>
</dbReference>
<feature type="signal peptide" evidence="2">
    <location>
        <begin position="1"/>
        <end position="26"/>
    </location>
</feature>
<dbReference type="PANTHER" id="PTHR34853">
    <property type="match status" value="1"/>
</dbReference>
<keyword evidence="5" id="KW-1185">Reference proteome</keyword>
<accession>A0ABV6EJY8</accession>
<evidence type="ECO:0000313" key="5">
    <source>
        <dbReference type="Proteomes" id="UP001589792"/>
    </source>
</evidence>
<reference evidence="4 5" key="1">
    <citation type="submission" date="2024-09" db="EMBL/GenBank/DDBJ databases">
        <authorList>
            <person name="Sun Q."/>
            <person name="Mori K."/>
        </authorList>
    </citation>
    <scope>NUCLEOTIDE SEQUENCE [LARGE SCALE GENOMIC DNA]</scope>
    <source>
        <strain evidence="4 5">CCM 8626</strain>
    </source>
</reference>
<dbReference type="EC" id="3.4.-.-" evidence="4"/>
<dbReference type="GO" id="GO:0016787">
    <property type="term" value="F:hydrolase activity"/>
    <property type="evidence" value="ECO:0007669"/>
    <property type="project" value="UniProtKB-KW"/>
</dbReference>
<feature type="chain" id="PRO_5046790755" evidence="2">
    <location>
        <begin position="27"/>
        <end position="407"/>
    </location>
</feature>
<evidence type="ECO:0000256" key="1">
    <source>
        <dbReference type="ARBA" id="ARBA00022801"/>
    </source>
</evidence>
<keyword evidence="1 4" id="KW-0378">Hydrolase</keyword>
<dbReference type="InterPro" id="IPR005152">
    <property type="entry name" value="Lipase_secreted"/>
</dbReference>
<dbReference type="PROSITE" id="PS00708">
    <property type="entry name" value="PRO_ENDOPEP_SER"/>
    <property type="match status" value="1"/>
</dbReference>
<dbReference type="Pfam" id="PF00561">
    <property type="entry name" value="Abhydrolase_1"/>
    <property type="match status" value="1"/>
</dbReference>
<evidence type="ECO:0000259" key="3">
    <source>
        <dbReference type="Pfam" id="PF00561"/>
    </source>
</evidence>
<dbReference type="InterPro" id="IPR000073">
    <property type="entry name" value="AB_hydrolase_1"/>
</dbReference>
<dbReference type="PIRSF" id="PIRSF029171">
    <property type="entry name" value="Esterase_LipA"/>
    <property type="match status" value="1"/>
</dbReference>
<dbReference type="Gene3D" id="3.40.50.1820">
    <property type="entry name" value="alpha/beta hydrolase"/>
    <property type="match status" value="1"/>
</dbReference>
<dbReference type="PANTHER" id="PTHR34853:SF1">
    <property type="entry name" value="LIPASE 5"/>
    <property type="match status" value="1"/>
</dbReference>
<feature type="domain" description="AB hydrolase-1" evidence="3">
    <location>
        <begin position="140"/>
        <end position="261"/>
    </location>
</feature>
<dbReference type="SUPFAM" id="SSF53474">
    <property type="entry name" value="alpha/beta-Hydrolases"/>
    <property type="match status" value="1"/>
</dbReference>
<sequence length="407" mass="44880">MVHFYKTLGALLFSCFMLLSISPSQAQEATPTAVVSGVKFELIGRWDQEKLNQILQKDIPQFAGVSVEYTPATNAVRLYRITYPSVIPERGNKPTVATGLLAIPDVDGKSFPMVSYQHGTVYGKQQVPSFPEQSPETELMIAQFAGQGYIVIGADYFGMGESTEPEGYMVKGSHQQASYDMLVASKAVLDHMQISSPKLFLAGWSQGGFVTMAFLEKLEKSHVAVDAAVTASAPADVFMALNGFLNFPRANDADWVPTLFILSAFSFENYYGIPGLARSVINDEYYDVSRKAYEKQPFNIADIPTDLHKLVRKEYFDPQFFAASAYGRLIADTQAYRWVIKSPVVNYYGESDEAISVGLGKLPMTYQQAMGNGNQQVKAVSTGKTTHRGTFATAVPQWKTLFDADSK</sequence>
<keyword evidence="2" id="KW-0732">Signal</keyword>